<reference evidence="4 5" key="1">
    <citation type="submission" date="2015-01" db="EMBL/GenBank/DDBJ databases">
        <title>Draft genome sequences of the supercritical CO2 tolerant bacteria Bacillus subterraneus MITOT1 and Bacillus cereus MIT0214.</title>
        <authorList>
            <person name="Peet K.C."/>
            <person name="Thompson J.R."/>
        </authorList>
    </citation>
    <scope>NUCLEOTIDE SEQUENCE [LARGE SCALE GENOMIC DNA]</scope>
    <source>
        <strain evidence="4 5">MITOT1</strain>
    </source>
</reference>
<proteinExistence type="predicted"/>
<evidence type="ECO:0000259" key="3">
    <source>
        <dbReference type="Pfam" id="PF09299"/>
    </source>
</evidence>
<accession>A0A0D6Z7V8</accession>
<keyword evidence="5" id="KW-1185">Reference proteome</keyword>
<keyword evidence="4" id="KW-0238">DNA-binding</keyword>
<dbReference type="OrthoDB" id="501284at2"/>
<dbReference type="Pfam" id="PF09299">
    <property type="entry name" value="Mu-transpos_C"/>
    <property type="match status" value="1"/>
</dbReference>
<feature type="region of interest" description="Disordered" evidence="2">
    <location>
        <begin position="694"/>
        <end position="728"/>
    </location>
</feature>
<dbReference type="EMBL" id="JXIQ01000107">
    <property type="protein sequence ID" value="KIY21420.1"/>
    <property type="molecule type" value="Genomic_DNA"/>
</dbReference>
<protein>
    <submittedName>
        <fullName evidence="4">DNA-binding protein</fullName>
    </submittedName>
</protein>
<dbReference type="AlphaFoldDB" id="A0A0D6Z7V8"/>
<keyword evidence="1" id="KW-0175">Coiled coil</keyword>
<evidence type="ECO:0000313" key="4">
    <source>
        <dbReference type="EMBL" id="KIY21420.1"/>
    </source>
</evidence>
<dbReference type="GO" id="GO:0003677">
    <property type="term" value="F:DNA binding"/>
    <property type="evidence" value="ECO:0007669"/>
    <property type="project" value="UniProtKB-KW"/>
</dbReference>
<evidence type="ECO:0000313" key="5">
    <source>
        <dbReference type="Proteomes" id="UP000032512"/>
    </source>
</evidence>
<dbReference type="InterPro" id="IPR015378">
    <property type="entry name" value="Transposase-like_Mu_C"/>
</dbReference>
<feature type="compositionally biased region" description="Acidic residues" evidence="2">
    <location>
        <begin position="700"/>
        <end position="710"/>
    </location>
</feature>
<dbReference type="Gene3D" id="3.30.420.10">
    <property type="entry name" value="Ribonuclease H-like superfamily/Ribonuclease H"/>
    <property type="match status" value="1"/>
</dbReference>
<feature type="domain" description="Transposase-like Mu C-terminal" evidence="3">
    <location>
        <begin position="516"/>
        <end position="583"/>
    </location>
</feature>
<dbReference type="Proteomes" id="UP000032512">
    <property type="component" value="Unassembled WGS sequence"/>
</dbReference>
<sequence length="728" mass="85096">MLLTVNTLIGYTGDSLKDTVERILWISSDYTVAVLIDIYANKSTPIYKNVEDIVNDIEIKGATVIKDDPFQIFRNDNEISEKEKEIRNKAWEIIKAIAEKENEPEVFNAKKRAELVKKASGKFGVSNKTVYKYLRRYWQRGKHMNALLPDYKNIGRSQEKQATGKKRGRPKKYKDIVGEGVNVNEETKRIFRIALNKFYYTKSGNSLNTAYQLMRKEFYADGYRIDGGIRKPILKPSSEVPTFGQFKYFFYKERNLKKEIYSRQGSKEYLQNHRALFGNSTVEAYGPGYYEIDATIADVYLVSRYNRNWIIGRPVIYLCVDKFSMMITGLYVGLEGPSWNGAMSALANSASNKVDFCKEYDIEIIEEQWPSRHLCDTLIADRELQGKMVETLVSSLHVKVQNTSPYRADMKPFVERKFQIINEKSVQPFLPGTVKTDFRKRGSRDYRLDSVLDLFQFTQVMIYSILEYNQSWLSNYNREEMMISDDIEPIPIKLWNWGMKNRAGLLRSVSEDTVKLCLMPTANAYITGKGIKFKGLFYTSSNLIREGSFERVRISGSGEKIHISYDPRNLNFIYIKKEDGKEFEKCHLLEYQEVHINKSIEEFEYLQEYEKLLKKQKEDEQLQSKIDLISEIENIVQEAEKMTREQQDETESKTQKLKGIRKNRQIEKMINKENEAFELDKKVTNEKGQVLSFNRMNNQEPEEGPEEFENEMALLRKKQKERTYGKTE</sequence>
<evidence type="ECO:0000256" key="1">
    <source>
        <dbReference type="SAM" id="Coils"/>
    </source>
</evidence>
<feature type="coiled-coil region" evidence="1">
    <location>
        <begin position="625"/>
        <end position="652"/>
    </location>
</feature>
<comment type="caution">
    <text evidence="4">The sequence shown here is derived from an EMBL/GenBank/DDBJ whole genome shotgun (WGS) entry which is preliminary data.</text>
</comment>
<name>A0A0D6Z7V8_9BACI</name>
<organism evidence="4 5">
    <name type="scientific">Mesobacillus subterraneus</name>
    <dbReference type="NCBI Taxonomy" id="285983"/>
    <lineage>
        <taxon>Bacteria</taxon>
        <taxon>Bacillati</taxon>
        <taxon>Bacillota</taxon>
        <taxon>Bacilli</taxon>
        <taxon>Bacillales</taxon>
        <taxon>Bacillaceae</taxon>
        <taxon>Mesobacillus</taxon>
    </lineage>
</organism>
<dbReference type="PATRIC" id="fig|285983.3.peg.1615"/>
<dbReference type="InterPro" id="IPR036397">
    <property type="entry name" value="RNaseH_sf"/>
</dbReference>
<evidence type="ECO:0000256" key="2">
    <source>
        <dbReference type="SAM" id="MobiDB-lite"/>
    </source>
</evidence>
<gene>
    <name evidence="4" type="ORF">UB32_13835</name>
</gene>
<dbReference type="RefSeq" id="WP_044394554.1">
    <property type="nucleotide sequence ID" value="NZ_JXIQ01000107.1"/>
</dbReference>